<dbReference type="EC" id="3.1.3.12" evidence="2"/>
<dbReference type="InterPro" id="IPR044651">
    <property type="entry name" value="OTSB-like"/>
</dbReference>
<dbReference type="Gene3D" id="3.40.50.1000">
    <property type="entry name" value="HAD superfamily/HAD-like"/>
    <property type="match status" value="1"/>
</dbReference>
<dbReference type="Gene3D" id="3.30.70.1020">
    <property type="entry name" value="Trehalose-6-phosphate phosphatase related protein, domain 2"/>
    <property type="match status" value="1"/>
</dbReference>
<dbReference type="NCBIfam" id="TIGR00685">
    <property type="entry name" value="T6PP"/>
    <property type="match status" value="1"/>
</dbReference>
<evidence type="ECO:0000256" key="3">
    <source>
        <dbReference type="SAM" id="MobiDB-lite"/>
    </source>
</evidence>
<dbReference type="InterPro" id="IPR003337">
    <property type="entry name" value="Trehalose_PPase"/>
</dbReference>
<reference evidence="4 5" key="1">
    <citation type="submission" date="2021-08" db="EMBL/GenBank/DDBJ databases">
        <title>Caldovatus sediminis gen. nov., sp. nov., a moderately thermophilic bacterium isolated from a hot spring.</title>
        <authorList>
            <person name="Hu C.-J."/>
            <person name="Li W.-J."/>
            <person name="Xian W.-D."/>
        </authorList>
    </citation>
    <scope>NUCLEOTIDE SEQUENCE [LARGE SCALE GENOMIC DNA]</scope>
    <source>
        <strain evidence="4 5">SYSU G05006</strain>
    </source>
</reference>
<comment type="pathway">
    <text evidence="2">Glycan biosynthesis; trehalose biosynthesis.</text>
</comment>
<keyword evidence="5" id="KW-1185">Reference proteome</keyword>
<dbReference type="PANTHER" id="PTHR43768">
    <property type="entry name" value="TREHALOSE 6-PHOSPHATE PHOSPHATASE"/>
    <property type="match status" value="1"/>
</dbReference>
<keyword evidence="1 2" id="KW-0378">Hydrolase</keyword>
<comment type="caution">
    <text evidence="4">The sequence shown here is derived from an EMBL/GenBank/DDBJ whole genome shotgun (WGS) entry which is preliminary data.</text>
</comment>
<evidence type="ECO:0000313" key="4">
    <source>
        <dbReference type="EMBL" id="MBW8271417.1"/>
    </source>
</evidence>
<dbReference type="PANTHER" id="PTHR43768:SF3">
    <property type="entry name" value="TREHALOSE 6-PHOSPHATE PHOSPHATASE"/>
    <property type="match status" value="1"/>
</dbReference>
<evidence type="ECO:0000313" key="5">
    <source>
        <dbReference type="Proteomes" id="UP001519924"/>
    </source>
</evidence>
<dbReference type="SUPFAM" id="SSF56784">
    <property type="entry name" value="HAD-like"/>
    <property type="match status" value="1"/>
</dbReference>
<comment type="cofactor">
    <cofactor evidence="2">
        <name>Mg(2+)</name>
        <dbReference type="ChEBI" id="CHEBI:18420"/>
    </cofactor>
</comment>
<dbReference type="InterPro" id="IPR036412">
    <property type="entry name" value="HAD-like_sf"/>
</dbReference>
<proteinExistence type="inferred from homology"/>
<accession>A0ABS7F8Y4</accession>
<keyword evidence="2" id="KW-0479">Metal-binding</keyword>
<dbReference type="GO" id="GO:0004805">
    <property type="term" value="F:trehalose-phosphatase activity"/>
    <property type="evidence" value="ECO:0007669"/>
    <property type="project" value="UniProtKB-EC"/>
</dbReference>
<sequence>MPPDDLPPGASPPGLPPAAALFLDFDGTLVEIAPVPDAVRVPPGLLPVLDRLARRLEGALAVVSGRPIADLDRFLPLPIVKVGDHGATLRLGPAAPAIGPNLPLPPPAWRARAADLAARFPGMLLEDKAHGFVLHYRLAGPEAGEAARALLSALVAEDPARFTLLSARKAWEVRPRGVSKASAVAALMARPPFAGRVPVFIGDDATDEEGMAAARAAGGLGLRLQEAFGTPARLRAWLAAAAGAPADGAAPPPRARAGQAGWRAAAPDEAPPR</sequence>
<organism evidence="4 5">
    <name type="scientific">Caldovatus aquaticus</name>
    <dbReference type="NCBI Taxonomy" id="2865671"/>
    <lineage>
        <taxon>Bacteria</taxon>
        <taxon>Pseudomonadati</taxon>
        <taxon>Pseudomonadota</taxon>
        <taxon>Alphaproteobacteria</taxon>
        <taxon>Acetobacterales</taxon>
        <taxon>Roseomonadaceae</taxon>
        <taxon>Caldovatus</taxon>
    </lineage>
</organism>
<keyword evidence="2" id="KW-0460">Magnesium</keyword>
<comment type="function">
    <text evidence="2">Removes the phosphate from trehalose 6-phosphate to produce free trehalose.</text>
</comment>
<protein>
    <recommendedName>
        <fullName evidence="2">Trehalose 6-phosphate phosphatase</fullName>
        <ecNumber evidence="2">3.1.3.12</ecNumber>
    </recommendedName>
</protein>
<gene>
    <name evidence="4" type="primary">otsB</name>
    <name evidence="4" type="ORF">K1J50_18220</name>
</gene>
<feature type="region of interest" description="Disordered" evidence="3">
    <location>
        <begin position="243"/>
        <end position="273"/>
    </location>
</feature>
<dbReference type="Pfam" id="PF02358">
    <property type="entry name" value="Trehalose_PPase"/>
    <property type="match status" value="1"/>
</dbReference>
<dbReference type="InterPro" id="IPR023214">
    <property type="entry name" value="HAD_sf"/>
</dbReference>
<dbReference type="Proteomes" id="UP001519924">
    <property type="component" value="Unassembled WGS sequence"/>
</dbReference>
<comment type="catalytic activity">
    <reaction evidence="2">
        <text>alpha,alpha-trehalose 6-phosphate + H2O = alpha,alpha-trehalose + phosphate</text>
        <dbReference type="Rhea" id="RHEA:23420"/>
        <dbReference type="ChEBI" id="CHEBI:15377"/>
        <dbReference type="ChEBI" id="CHEBI:16551"/>
        <dbReference type="ChEBI" id="CHEBI:43474"/>
        <dbReference type="ChEBI" id="CHEBI:58429"/>
        <dbReference type="EC" id="3.1.3.12"/>
    </reaction>
</comment>
<name>A0ABS7F8Y4_9PROT</name>
<comment type="similarity">
    <text evidence="2">Belongs to the trehalose phosphatase family.</text>
</comment>
<evidence type="ECO:0000256" key="1">
    <source>
        <dbReference type="ARBA" id="ARBA00022801"/>
    </source>
</evidence>
<evidence type="ECO:0000256" key="2">
    <source>
        <dbReference type="RuleBase" id="RU361117"/>
    </source>
</evidence>
<dbReference type="EMBL" id="JAHZUY010000100">
    <property type="protein sequence ID" value="MBW8271417.1"/>
    <property type="molecule type" value="Genomic_DNA"/>
</dbReference>